<dbReference type="InterPro" id="IPR036709">
    <property type="entry name" value="Autotransporte_beta_dom_sf"/>
</dbReference>
<keyword evidence="3" id="KW-1185">Reference proteome</keyword>
<dbReference type="InterPro" id="IPR000758">
    <property type="entry name" value="Enterovir_OMP"/>
</dbReference>
<dbReference type="OrthoDB" id="83372at2"/>
<name>A0A377GVR3_9FUSO</name>
<reference evidence="2 3" key="1">
    <citation type="submission" date="2018-06" db="EMBL/GenBank/DDBJ databases">
        <authorList>
            <consortium name="Pathogen Informatics"/>
            <person name="Doyle S."/>
        </authorList>
    </citation>
    <scope>NUCLEOTIDE SEQUENCE [LARGE SCALE GENOMIC DNA]</scope>
    <source>
        <strain evidence="2 3">NCTC10723</strain>
    </source>
</reference>
<protein>
    <recommendedName>
        <fullName evidence="1">Autotransporter domain-containing protein</fullName>
    </recommendedName>
</protein>
<dbReference type="Gene3D" id="2.40.128.130">
    <property type="entry name" value="Autotransporter beta-domain"/>
    <property type="match status" value="1"/>
</dbReference>
<dbReference type="EMBL" id="UGGU01000003">
    <property type="protein sequence ID" value="STO31080.1"/>
    <property type="molecule type" value="Genomic_DNA"/>
</dbReference>
<dbReference type="Pfam" id="PF03797">
    <property type="entry name" value="Autotransporter"/>
    <property type="match status" value="1"/>
</dbReference>
<evidence type="ECO:0000313" key="3">
    <source>
        <dbReference type="Proteomes" id="UP000255328"/>
    </source>
</evidence>
<sequence>MIESDITLSGNSEKLIISGYNKGLKVKKDLTLSNSIVNSYTTAINIDGGNFTGDSIIINGGIDETSATIKGSANADNLTLTGNSIINGNIDMGDGTDTISLTSSTLNGDITADGDTITMNTSSINGNSNLTNSNMDLTSTTLNGDITANGGKINISRTDNGLFNVGTTTINGDISLTNGEIYVKDGSIINGDITLNGNKTTVWLDKNQAINDKINIADSVTEKVLGVNYNVTDDEMTALVTQSSNFNSIKLKDGGNTITLIDLNISSITGGSGVDVFKSTITEFVGKTIDGGEGSDTLALTDNITEGNQVDFSKVKNVENLQLADGGNTLDVHVSPFTTIIGGSGDDNFTNVGSTILFGIKGGEGTDTITMNKVLYLSNDEVNTIFDTNSIEQLNLDNSINNEIFLDELTHLSKINFGTNGSNILNLGRGSSGIEFDFTQENLINGNVKVDLHGNIAILNSISSGNTVTISKDFMVGDSNVILYGNTIKLNLSQDTDFSKGIETTLTLDKNGVLGGDTTVETYAFLRTDGDTITVKDWKELSGDINATDTDSIIYNSIVKDFNKDGVYGALTKWESDSIVNWIENGGFTLGDYTFQDNKEQYNGIVSSGTLTVDTGVGGELQGFSIEDLSSKGFVIKNNTQNGDGTVTFTGDTVVDGNIVNSSSENTKLVFGGTTTVGNIDSSKSTASTTIDIDNKFSSGNIIFNGQDNKLNIDNSSNVNSIGTISGKVDITIDTIGENSDGFDKVLTGANAGLSESKDNNSITVTNQANGLELDTEYNGTLTFNGADNNIILGSNIANLVMGSGADIINLDTSKFEDEIFVNVDGKDGDDIFNIGSHIFTLENSINQKLAGKTLTGTINSFEEININESINLASDLEITGANKITIGAGKELGLNVDYTKTEDGKVTGHALYDNGIEVNNNSGKIVVGTSTANEDRVISMGNGDTASTITNGENIVMSESINHSVEYDKTNNELEVKVKKDLELGKNENVKYSHLNKIYQSIVDAGKIGLMSPSSTLIDKTEDEAIKAQLEFYGKIYNSTPYAYSNDISRETANMVNDSIMDSRFKANEGSWLHYGAIAGQGYDDDNSYYGRGYYNSVDLGVAEVDIESDIYSAYYMGEYGKTDKLALGYVIAGNNSNTDIGESDLKGSGYYLGAYTKYSAGNLRLIAGLGYQHNYYKADRRVSNKYQLMTIWKKYTDDTLTAYSGVKYIHNLTDGLTFEPYARVSLTQVMQHSINEADNGDLSISVDGKGFTTLDSEIGVDLVKSTVVKDGKVNLIAGVGAEIMLDGYERENLTAKVNGSSKTFDIVSEKEENFRGKVSLGVEYEKTNGVFYNAKGSYIRTEDNNNYNFEVGIGYKF</sequence>
<dbReference type="Proteomes" id="UP000255328">
    <property type="component" value="Unassembled WGS sequence"/>
</dbReference>
<dbReference type="GO" id="GO:0044384">
    <property type="term" value="C:host outer membrane"/>
    <property type="evidence" value="ECO:0007669"/>
    <property type="project" value="InterPro"/>
</dbReference>
<proteinExistence type="predicted"/>
<evidence type="ECO:0000259" key="1">
    <source>
        <dbReference type="PROSITE" id="PS51208"/>
    </source>
</evidence>
<evidence type="ECO:0000313" key="2">
    <source>
        <dbReference type="EMBL" id="STO31080.1"/>
    </source>
</evidence>
<dbReference type="InterPro" id="IPR005546">
    <property type="entry name" value="Autotransporte_beta"/>
</dbReference>
<feature type="domain" description="Autotransporter" evidence="1">
    <location>
        <begin position="1083"/>
        <end position="1359"/>
    </location>
</feature>
<gene>
    <name evidence="2" type="ORF">NCTC10723_00520</name>
</gene>
<dbReference type="SMART" id="SM00869">
    <property type="entry name" value="Autotransporter"/>
    <property type="match status" value="1"/>
</dbReference>
<dbReference type="PROSITE" id="PS00695">
    <property type="entry name" value="ENT_VIR_OMP_2"/>
    <property type="match status" value="1"/>
</dbReference>
<dbReference type="RefSeq" id="WP_115269064.1">
    <property type="nucleotide sequence ID" value="NZ_UGGU01000003.1"/>
</dbReference>
<dbReference type="PRINTS" id="PR00313">
    <property type="entry name" value="CABNDNGRPT"/>
</dbReference>
<organism evidence="2 3">
    <name type="scientific">Fusobacterium necrogenes</name>
    <dbReference type="NCBI Taxonomy" id="858"/>
    <lineage>
        <taxon>Bacteria</taxon>
        <taxon>Fusobacteriati</taxon>
        <taxon>Fusobacteriota</taxon>
        <taxon>Fusobacteriia</taxon>
        <taxon>Fusobacteriales</taxon>
        <taxon>Fusobacteriaceae</taxon>
        <taxon>Fusobacterium</taxon>
    </lineage>
</organism>
<accession>A0A377GVR3</accession>
<dbReference type="PROSITE" id="PS51208">
    <property type="entry name" value="AUTOTRANSPORTER"/>
    <property type="match status" value="1"/>
</dbReference>
<dbReference type="SUPFAM" id="SSF103515">
    <property type="entry name" value="Autotransporter"/>
    <property type="match status" value="1"/>
</dbReference>